<dbReference type="InterPro" id="IPR003593">
    <property type="entry name" value="AAA+_ATPase"/>
</dbReference>
<feature type="transmembrane region" description="Helical" evidence="7">
    <location>
        <begin position="236"/>
        <end position="261"/>
    </location>
</feature>
<dbReference type="Gene3D" id="1.20.1560.10">
    <property type="entry name" value="ABC transporter type 1, transmembrane domain"/>
    <property type="match status" value="1"/>
</dbReference>
<comment type="subcellular location">
    <subcellularLocation>
        <location evidence="1">Membrane</location>
        <topology evidence="1">Multi-pass membrane protein</topology>
    </subcellularLocation>
</comment>
<dbReference type="GO" id="GO:0005743">
    <property type="term" value="C:mitochondrial inner membrane"/>
    <property type="evidence" value="ECO:0007669"/>
    <property type="project" value="TreeGrafter"/>
</dbReference>
<dbReference type="EMBL" id="MN739523">
    <property type="protein sequence ID" value="QHT10610.1"/>
    <property type="molecule type" value="Genomic_DNA"/>
</dbReference>
<feature type="domain" description="ABC transporter" evidence="8">
    <location>
        <begin position="351"/>
        <end position="561"/>
    </location>
</feature>
<dbReference type="PROSITE" id="PS50929">
    <property type="entry name" value="ABC_TM1F"/>
    <property type="match status" value="1"/>
</dbReference>
<accession>A0A6C0D2W8</accession>
<dbReference type="SUPFAM" id="SSF90123">
    <property type="entry name" value="ABC transporter transmembrane region"/>
    <property type="match status" value="1"/>
</dbReference>
<dbReference type="InterPro" id="IPR027417">
    <property type="entry name" value="P-loop_NTPase"/>
</dbReference>
<dbReference type="PANTHER" id="PTHR43394:SF1">
    <property type="entry name" value="ATP-BINDING CASSETTE SUB-FAMILY B MEMBER 10, MITOCHONDRIAL"/>
    <property type="match status" value="1"/>
</dbReference>
<dbReference type="GO" id="GO:0090374">
    <property type="term" value="P:oligopeptide export from mitochondrion"/>
    <property type="evidence" value="ECO:0007669"/>
    <property type="project" value="TreeGrafter"/>
</dbReference>
<evidence type="ECO:0000256" key="1">
    <source>
        <dbReference type="ARBA" id="ARBA00004141"/>
    </source>
</evidence>
<dbReference type="InterPro" id="IPR036640">
    <property type="entry name" value="ABC1_TM_sf"/>
</dbReference>
<evidence type="ECO:0000259" key="8">
    <source>
        <dbReference type="PROSITE" id="PS50893"/>
    </source>
</evidence>
<feature type="transmembrane region" description="Helical" evidence="7">
    <location>
        <begin position="20"/>
        <end position="42"/>
    </location>
</feature>
<dbReference type="GO" id="GO:0005524">
    <property type="term" value="F:ATP binding"/>
    <property type="evidence" value="ECO:0007669"/>
    <property type="project" value="UniProtKB-KW"/>
</dbReference>
<dbReference type="InterPro" id="IPR039421">
    <property type="entry name" value="Type_1_exporter"/>
</dbReference>
<dbReference type="InterPro" id="IPR017871">
    <property type="entry name" value="ABC_transporter-like_CS"/>
</dbReference>
<evidence type="ECO:0000256" key="6">
    <source>
        <dbReference type="ARBA" id="ARBA00023136"/>
    </source>
</evidence>
<dbReference type="SUPFAM" id="SSF52540">
    <property type="entry name" value="P-loop containing nucleoside triphosphate hydrolases"/>
    <property type="match status" value="1"/>
</dbReference>
<evidence type="ECO:0000256" key="4">
    <source>
        <dbReference type="ARBA" id="ARBA00022840"/>
    </source>
</evidence>
<dbReference type="Pfam" id="PF00664">
    <property type="entry name" value="ABC_membrane"/>
    <property type="match status" value="1"/>
</dbReference>
<dbReference type="Gene3D" id="3.40.50.300">
    <property type="entry name" value="P-loop containing nucleotide triphosphate hydrolases"/>
    <property type="match status" value="1"/>
</dbReference>
<dbReference type="CDD" id="cd03228">
    <property type="entry name" value="ABCC_MRP_Like"/>
    <property type="match status" value="1"/>
</dbReference>
<keyword evidence="3" id="KW-0547">Nucleotide-binding</keyword>
<evidence type="ECO:0000256" key="5">
    <source>
        <dbReference type="ARBA" id="ARBA00022989"/>
    </source>
</evidence>
<evidence type="ECO:0000256" key="7">
    <source>
        <dbReference type="SAM" id="Phobius"/>
    </source>
</evidence>
<feature type="transmembrane region" description="Helical" evidence="7">
    <location>
        <begin position="54"/>
        <end position="71"/>
    </location>
</feature>
<dbReference type="PANTHER" id="PTHR43394">
    <property type="entry name" value="ATP-DEPENDENT PERMEASE MDL1, MITOCHONDRIAL"/>
    <property type="match status" value="1"/>
</dbReference>
<proteinExistence type="predicted"/>
<feature type="domain" description="ABC transmembrane type-1" evidence="9">
    <location>
        <begin position="17"/>
        <end position="257"/>
    </location>
</feature>
<keyword evidence="5 7" id="KW-1133">Transmembrane helix</keyword>
<sequence>MISIHELLIQFTYTHKFTVISYLLVTIISYPLINIYIPDYYGKVISSFKDGHDLVYMVKMLLLLYVIGRIFDELVLYCQYLILPNFSEYITSSIFGLVVNHFNYDFENIKIGEIISKLTKMPDILFNYSNLFRIDFLKQLFIYIAAIGHYSSISKTIVTVFCIFIVIHYIYFFVMLKYFYGCNKKVNIFQDNVYENLNDTMQNISSVYSLNQQEYEKKRFYEYSFADYKEIFGETYIYYLWSFGLWAIVNIAMFVILNYILYISYKKKLITSNQLVSSFVITWSILGVYQKAIDSAWDLSEVYGTLYNVEDYFNDLAEKNKSLKPKTEQKSFKDGDIIISGVYHKYKHDAVEPKQYETIEEDSDNFVLENISMTIKKGEKVAFIGKIGSGKSTLVKLIMGYQPLVMGSITIGGVSVNDMTDDDIRKNIFYIPQKPKLFNRTLYENIVYGMTSKPSKEKILDIMKLYDIHFKMDLDEKVGVEGNSVSGGQRQMVWLLRALLHPASILIMDEPTSALDPTNKQLINSIIKKTSVQKTVIIVSHDKIDSSFRKIRFEDGKLTEYDFDF</sequence>
<feature type="transmembrane region" description="Helical" evidence="7">
    <location>
        <begin position="157"/>
        <end position="180"/>
    </location>
</feature>
<evidence type="ECO:0000259" key="9">
    <source>
        <dbReference type="PROSITE" id="PS50929"/>
    </source>
</evidence>
<name>A0A6C0D2W8_9ZZZZ</name>
<dbReference type="PROSITE" id="PS00211">
    <property type="entry name" value="ABC_TRANSPORTER_1"/>
    <property type="match status" value="1"/>
</dbReference>
<keyword evidence="2 7" id="KW-0812">Transmembrane</keyword>
<evidence type="ECO:0000256" key="2">
    <source>
        <dbReference type="ARBA" id="ARBA00022692"/>
    </source>
</evidence>
<protein>
    <recommendedName>
        <fullName evidence="11">ABC transporter domain-containing protein</fullName>
    </recommendedName>
</protein>
<feature type="transmembrane region" description="Helical" evidence="7">
    <location>
        <begin position="131"/>
        <end position="150"/>
    </location>
</feature>
<dbReference type="AlphaFoldDB" id="A0A6C0D2W8"/>
<dbReference type="GO" id="GO:0015421">
    <property type="term" value="F:ABC-type oligopeptide transporter activity"/>
    <property type="evidence" value="ECO:0007669"/>
    <property type="project" value="TreeGrafter"/>
</dbReference>
<dbReference type="PROSITE" id="PS50893">
    <property type="entry name" value="ABC_TRANSPORTER_2"/>
    <property type="match status" value="1"/>
</dbReference>
<dbReference type="Pfam" id="PF00005">
    <property type="entry name" value="ABC_tran"/>
    <property type="match status" value="1"/>
</dbReference>
<dbReference type="GO" id="GO:0016887">
    <property type="term" value="F:ATP hydrolysis activity"/>
    <property type="evidence" value="ECO:0007669"/>
    <property type="project" value="InterPro"/>
</dbReference>
<evidence type="ECO:0008006" key="11">
    <source>
        <dbReference type="Google" id="ProtNLM"/>
    </source>
</evidence>
<evidence type="ECO:0000256" key="3">
    <source>
        <dbReference type="ARBA" id="ARBA00022741"/>
    </source>
</evidence>
<dbReference type="InterPro" id="IPR003439">
    <property type="entry name" value="ABC_transporter-like_ATP-bd"/>
</dbReference>
<dbReference type="InterPro" id="IPR011527">
    <property type="entry name" value="ABC1_TM_dom"/>
</dbReference>
<reference evidence="10" key="1">
    <citation type="journal article" date="2020" name="Nature">
        <title>Giant virus diversity and host interactions through global metagenomics.</title>
        <authorList>
            <person name="Schulz F."/>
            <person name="Roux S."/>
            <person name="Paez-Espino D."/>
            <person name="Jungbluth S."/>
            <person name="Walsh D.A."/>
            <person name="Denef V.J."/>
            <person name="McMahon K.D."/>
            <person name="Konstantinidis K.T."/>
            <person name="Eloe-Fadrosh E.A."/>
            <person name="Kyrpides N.C."/>
            <person name="Woyke T."/>
        </authorList>
    </citation>
    <scope>NUCLEOTIDE SEQUENCE</scope>
    <source>
        <strain evidence="10">GVMAG-M-3300023174-107</strain>
    </source>
</reference>
<dbReference type="SMART" id="SM00382">
    <property type="entry name" value="AAA"/>
    <property type="match status" value="1"/>
</dbReference>
<keyword evidence="6 7" id="KW-0472">Membrane</keyword>
<evidence type="ECO:0000313" key="10">
    <source>
        <dbReference type="EMBL" id="QHT10610.1"/>
    </source>
</evidence>
<organism evidence="10">
    <name type="scientific">viral metagenome</name>
    <dbReference type="NCBI Taxonomy" id="1070528"/>
    <lineage>
        <taxon>unclassified sequences</taxon>
        <taxon>metagenomes</taxon>
        <taxon>organismal metagenomes</taxon>
    </lineage>
</organism>
<keyword evidence="4" id="KW-0067">ATP-binding</keyword>